<dbReference type="PANTHER" id="PTHR34309">
    <property type="entry name" value="SLR1406 PROTEIN"/>
    <property type="match status" value="1"/>
</dbReference>
<dbReference type="Gene3D" id="3.30.450.150">
    <property type="entry name" value="Haem-degrading domain"/>
    <property type="match status" value="1"/>
</dbReference>
<dbReference type="Proteomes" id="UP000266177">
    <property type="component" value="Unassembled WGS sequence"/>
</dbReference>
<dbReference type="EMBL" id="QYZD01000018">
    <property type="protein sequence ID" value="RJG22158.1"/>
    <property type="molecule type" value="Genomic_DNA"/>
</dbReference>
<proteinExistence type="predicted"/>
<reference evidence="1 2" key="1">
    <citation type="submission" date="2018-09" db="EMBL/GenBank/DDBJ databases">
        <title>Paenibacillus SK2017-BO5.</title>
        <authorList>
            <person name="Piskunova J.V."/>
            <person name="Dubiley S.A."/>
            <person name="Severinov K.V."/>
        </authorList>
    </citation>
    <scope>NUCLEOTIDE SEQUENCE [LARGE SCALE GENOMIC DNA]</scope>
    <source>
        <strain evidence="1 2">BO5</strain>
    </source>
</reference>
<dbReference type="InterPro" id="IPR052517">
    <property type="entry name" value="GlcG_carb_metab_protein"/>
</dbReference>
<dbReference type="PANTHER" id="PTHR34309:SF1">
    <property type="entry name" value="PROTEIN GLCG"/>
    <property type="match status" value="1"/>
</dbReference>
<dbReference type="InterPro" id="IPR038084">
    <property type="entry name" value="PduO/GlcC-like_sf"/>
</dbReference>
<evidence type="ECO:0000313" key="1">
    <source>
        <dbReference type="EMBL" id="RJG22158.1"/>
    </source>
</evidence>
<dbReference type="OrthoDB" id="9778896at2"/>
<dbReference type="RefSeq" id="WP_119795048.1">
    <property type="nucleotide sequence ID" value="NZ_QYZD01000018.1"/>
</dbReference>
<protein>
    <submittedName>
        <fullName evidence="1">Heme-binding protein</fullName>
    </submittedName>
</protein>
<sequence>MIKLTLDMAKLLIAAAERKSRELGLAEVIAIVDEGTNLIALHRMDNARIAAIDIALNKAWTSAAMKMPTSNLSEAALPGGPTFGINTTNQGRIVILGGGIPLVKKGIIVGGIGVSGGTSAQDIEVANAAVQAFESIHGRGGSPIGAARIGTRQSAVPSPYLIRE</sequence>
<dbReference type="AlphaFoldDB" id="A0A3A3GJ77"/>
<organism evidence="1 2">
    <name type="scientific">Paenibacillus thiaminolyticus</name>
    <name type="common">Bacillus thiaminolyticus</name>
    <dbReference type="NCBI Taxonomy" id="49283"/>
    <lineage>
        <taxon>Bacteria</taxon>
        <taxon>Bacillati</taxon>
        <taxon>Bacillota</taxon>
        <taxon>Bacilli</taxon>
        <taxon>Bacillales</taxon>
        <taxon>Paenibacillaceae</taxon>
        <taxon>Paenibacillus</taxon>
    </lineage>
</organism>
<comment type="caution">
    <text evidence="1">The sequence shown here is derived from an EMBL/GenBank/DDBJ whole genome shotgun (WGS) entry which is preliminary data.</text>
</comment>
<dbReference type="InterPro" id="IPR005624">
    <property type="entry name" value="PduO/GlcC-like"/>
</dbReference>
<dbReference type="Pfam" id="PF03928">
    <property type="entry name" value="HbpS-like"/>
    <property type="match status" value="1"/>
</dbReference>
<evidence type="ECO:0000313" key="2">
    <source>
        <dbReference type="Proteomes" id="UP000266177"/>
    </source>
</evidence>
<gene>
    <name evidence="1" type="ORF">DQX05_18905</name>
</gene>
<name>A0A3A3GJ77_PANTH</name>
<accession>A0A3A3GJ77</accession>
<dbReference type="SUPFAM" id="SSF143744">
    <property type="entry name" value="GlcG-like"/>
    <property type="match status" value="1"/>
</dbReference>